<sequence>MKITSTGLEFQDFPEFRTFVLEYELLGSVSLSEPIVDKSGNVLLKEKVAIKENLIKKLEEMDGKFIPSFKLAMSKDLMKMLKMVLSKAILSRIEDKSNQFIKHLYEQNAEKMASLKGIIQNSFYTKSIALAIFRILLNEREFFNYLADIGLLTLGSVIQKKYQFKMVNRFSFLAGLCADISASKDGYYKRTLIGLPLTTVASLSSEVARKFALPEEVIAAINGHPLAAFEVPNGNPAEINGADLRKHPLNIELLAGTAMEDESVEDEEEEGEYAEETADVVLSALKIARYVVENLKVSVEKERVSEKLLVMFTYNAEKGIFRKDLADPMINRFVEFDAAIKKIRVIADIENKCKFPTSAWAYPKPKAAQVLCKDRNYQCPLIVNGWDLKIITAQDPFGFIGTSLAVGTYPKCSLEEELQKKVKIE</sequence>
<keyword evidence="2" id="KW-1185">Reference proteome</keyword>
<gene>
    <name evidence="1" type="ORF">EHQ58_13520</name>
</gene>
<dbReference type="EMBL" id="RQGD01000035">
    <property type="protein sequence ID" value="TGL57310.1"/>
    <property type="molecule type" value="Genomic_DNA"/>
</dbReference>
<dbReference type="RefSeq" id="WP_135624432.1">
    <property type="nucleotide sequence ID" value="NZ_RQGD01000035.1"/>
</dbReference>
<dbReference type="Proteomes" id="UP000297693">
    <property type="component" value="Unassembled WGS sequence"/>
</dbReference>
<name>A0A4R9JWC5_9LEPT</name>
<dbReference type="OrthoDB" id="340911at2"/>
<proteinExistence type="predicted"/>
<accession>A0A4R9JWC5</accession>
<reference evidence="1" key="1">
    <citation type="journal article" date="2019" name="PLoS Negl. Trop. Dis.">
        <title>Revisiting the worldwide diversity of Leptospira species in the environment.</title>
        <authorList>
            <person name="Vincent A.T."/>
            <person name="Schiettekatte O."/>
            <person name="Bourhy P."/>
            <person name="Veyrier F.J."/>
            <person name="Picardeau M."/>
        </authorList>
    </citation>
    <scope>NUCLEOTIDE SEQUENCE [LARGE SCALE GENOMIC DNA]</scope>
    <source>
        <strain evidence="1">201702476</strain>
    </source>
</reference>
<protein>
    <submittedName>
        <fullName evidence="1">Uncharacterized protein</fullName>
    </submittedName>
</protein>
<evidence type="ECO:0000313" key="2">
    <source>
        <dbReference type="Proteomes" id="UP000297693"/>
    </source>
</evidence>
<organism evidence="1 2">
    <name type="scientific">Leptospira ognonensis</name>
    <dbReference type="NCBI Taxonomy" id="2484945"/>
    <lineage>
        <taxon>Bacteria</taxon>
        <taxon>Pseudomonadati</taxon>
        <taxon>Spirochaetota</taxon>
        <taxon>Spirochaetia</taxon>
        <taxon>Leptospirales</taxon>
        <taxon>Leptospiraceae</taxon>
        <taxon>Leptospira</taxon>
    </lineage>
</organism>
<comment type="caution">
    <text evidence="1">The sequence shown here is derived from an EMBL/GenBank/DDBJ whole genome shotgun (WGS) entry which is preliminary data.</text>
</comment>
<dbReference type="AlphaFoldDB" id="A0A4R9JWC5"/>
<evidence type="ECO:0000313" key="1">
    <source>
        <dbReference type="EMBL" id="TGL57310.1"/>
    </source>
</evidence>